<dbReference type="Proteomes" id="UP000196125">
    <property type="component" value="Unassembled WGS sequence"/>
</dbReference>
<evidence type="ECO:0000313" key="3">
    <source>
        <dbReference type="Proteomes" id="UP000196125"/>
    </source>
</evidence>
<sequence length="104" mass="12338">MEAVFIEKKSGTLFHASSGTEQELDMFRSSFLSDDFRQTYGEPDVDFTDTYRVKRMNALRKSAYQAESDPLYMEWQYDQTETKAQIWRDKVTEIKTRYPLPESK</sequence>
<dbReference type="Proteomes" id="UP001283366">
    <property type="component" value="Unassembled WGS sequence"/>
</dbReference>
<name>A0A1Y6IWZ7_9VIBR</name>
<dbReference type="EMBL" id="JAWRCO010000002">
    <property type="protein sequence ID" value="MDW6004721.1"/>
    <property type="molecule type" value="Genomic_DNA"/>
</dbReference>
<organism evidence="2 3">
    <name type="scientific">Vibrio mangrovi</name>
    <dbReference type="NCBI Taxonomy" id="474394"/>
    <lineage>
        <taxon>Bacteria</taxon>
        <taxon>Pseudomonadati</taxon>
        <taxon>Pseudomonadota</taxon>
        <taxon>Gammaproteobacteria</taxon>
        <taxon>Vibrionales</taxon>
        <taxon>Vibrionaceae</taxon>
        <taxon>Vibrio</taxon>
    </lineage>
</organism>
<reference evidence="2 3" key="1">
    <citation type="submission" date="2017-05" db="EMBL/GenBank/DDBJ databases">
        <authorList>
            <person name="Song R."/>
            <person name="Chenine A.L."/>
            <person name="Ruprecht R.M."/>
        </authorList>
    </citation>
    <scope>NUCLEOTIDE SEQUENCE [LARGE SCALE GENOMIC DNA]</scope>
    <source>
        <strain evidence="2 3">CECT 7927</strain>
    </source>
</reference>
<evidence type="ECO:0000313" key="2">
    <source>
        <dbReference type="EMBL" id="SMS01012.1"/>
    </source>
</evidence>
<gene>
    <name evidence="1" type="ORF">SBX37_17835</name>
    <name evidence="2" type="ORF">VIM7927_02289</name>
</gene>
<dbReference type="OrthoDB" id="7008478at2"/>
<dbReference type="AlphaFoldDB" id="A0A1Y6IWZ7"/>
<proteinExistence type="predicted"/>
<dbReference type="RefSeq" id="WP_087481051.1">
    <property type="nucleotide sequence ID" value="NZ_AP024884.1"/>
</dbReference>
<dbReference type="EMBL" id="FXXI01000003">
    <property type="protein sequence ID" value="SMS01012.1"/>
    <property type="molecule type" value="Genomic_DNA"/>
</dbReference>
<accession>A0A1Y6IWZ7</accession>
<evidence type="ECO:0000313" key="1">
    <source>
        <dbReference type="EMBL" id="MDW6004721.1"/>
    </source>
</evidence>
<evidence type="ECO:0000313" key="4">
    <source>
        <dbReference type="Proteomes" id="UP001283366"/>
    </source>
</evidence>
<reference evidence="1 4" key="2">
    <citation type="submission" date="2023-11" db="EMBL/GenBank/DDBJ databases">
        <title>Plant-associative lifestyle of Vibrio porteresiae and its evolutionary dynamics.</title>
        <authorList>
            <person name="Rameshkumar N."/>
            <person name="Kirti K."/>
        </authorList>
    </citation>
    <scope>NUCLEOTIDE SEQUENCE [LARGE SCALE GENOMIC DNA]</scope>
    <source>
        <strain evidence="1 4">MSSRF38</strain>
    </source>
</reference>
<protein>
    <submittedName>
        <fullName evidence="2">Uncharacterized protein</fullName>
    </submittedName>
</protein>
<keyword evidence="4" id="KW-1185">Reference proteome</keyword>